<dbReference type="RefSeq" id="WP_184855999.1">
    <property type="nucleotide sequence ID" value="NZ_JACHLK010000002.1"/>
</dbReference>
<evidence type="ECO:0000259" key="1">
    <source>
        <dbReference type="SMART" id="SM00860"/>
    </source>
</evidence>
<gene>
    <name evidence="2" type="ORF">HNP48_001238</name>
</gene>
<dbReference type="Pfam" id="PF09346">
    <property type="entry name" value="SMI1_KNR4"/>
    <property type="match status" value="1"/>
</dbReference>
<sequence>MNTKATPFSGFDLSSFWDDSDYARKEYVEPPPTPAAIAAVEAALGYRLPASYIALMQSQNGGIPFRRCFPTDKATSWADDHVAISAFKGIGFAQQWSLCGGLGSRFKIEAWDYPDIGVYFGDCPSAGHDMIALDYRACGPTGEPAVVHVDQEGGYRITPLAPDFETFVRSLVHESEYEDDPEDVKNDALAHVRSAPFNSRLQKLCDQWPDPELPAAIRRLAEAIVQDKGFFALHADANSHRMYATQFLLLSHSRPVRSMEGFLQSYPGVIAMVGSAHFGTGGWAPGFVEDWFQARVDAADLVQQEGQWHLGTDFRAALLQELGAAT</sequence>
<dbReference type="AlphaFoldDB" id="A0A7X0PBI2"/>
<dbReference type="Proteomes" id="UP000575083">
    <property type="component" value="Unassembled WGS sequence"/>
</dbReference>
<dbReference type="EMBL" id="JACHLK010000002">
    <property type="protein sequence ID" value="MBB6558574.1"/>
    <property type="molecule type" value="Genomic_DNA"/>
</dbReference>
<dbReference type="InterPro" id="IPR018958">
    <property type="entry name" value="Knr4/Smi1-like_dom"/>
</dbReference>
<comment type="caution">
    <text evidence="2">The sequence shown here is derived from an EMBL/GenBank/DDBJ whole genome shotgun (WGS) entry which is preliminary data.</text>
</comment>
<proteinExistence type="predicted"/>
<dbReference type="SUPFAM" id="SSF160631">
    <property type="entry name" value="SMI1/KNR4-like"/>
    <property type="match status" value="1"/>
</dbReference>
<name>A0A7X0PBI2_9BURK</name>
<keyword evidence="3" id="KW-1185">Reference proteome</keyword>
<organism evidence="2 3">
    <name type="scientific">Acidovorax soli</name>
    <dbReference type="NCBI Taxonomy" id="592050"/>
    <lineage>
        <taxon>Bacteria</taxon>
        <taxon>Pseudomonadati</taxon>
        <taxon>Pseudomonadota</taxon>
        <taxon>Betaproteobacteria</taxon>
        <taxon>Burkholderiales</taxon>
        <taxon>Comamonadaceae</taxon>
        <taxon>Acidovorax</taxon>
    </lineage>
</organism>
<accession>A0A7X0PBI2</accession>
<feature type="domain" description="Knr4/Smi1-like" evidence="1">
    <location>
        <begin position="31"/>
        <end position="170"/>
    </location>
</feature>
<evidence type="ECO:0000313" key="2">
    <source>
        <dbReference type="EMBL" id="MBB6558574.1"/>
    </source>
</evidence>
<reference evidence="2 3" key="1">
    <citation type="submission" date="2020-08" db="EMBL/GenBank/DDBJ databases">
        <title>Functional genomics of gut bacteria from endangered species of beetles.</title>
        <authorList>
            <person name="Carlos-Shanley C."/>
        </authorList>
    </citation>
    <scope>NUCLEOTIDE SEQUENCE [LARGE SCALE GENOMIC DNA]</scope>
    <source>
        <strain evidence="2 3">S00198</strain>
    </source>
</reference>
<dbReference type="InterPro" id="IPR037883">
    <property type="entry name" value="Knr4/Smi1-like_sf"/>
</dbReference>
<protein>
    <recommendedName>
        <fullName evidence="1">Knr4/Smi1-like domain-containing protein</fullName>
    </recommendedName>
</protein>
<dbReference type="SMART" id="SM00860">
    <property type="entry name" value="SMI1_KNR4"/>
    <property type="match status" value="1"/>
</dbReference>
<dbReference type="Gene3D" id="3.40.1580.10">
    <property type="entry name" value="SMI1/KNR4-like"/>
    <property type="match status" value="1"/>
</dbReference>
<evidence type="ECO:0000313" key="3">
    <source>
        <dbReference type="Proteomes" id="UP000575083"/>
    </source>
</evidence>